<comment type="caution">
    <text evidence="1">The sequence shown here is derived from an EMBL/GenBank/DDBJ whole genome shotgun (WGS) entry which is preliminary data.</text>
</comment>
<protein>
    <submittedName>
        <fullName evidence="1">Uncharacterized protein</fullName>
    </submittedName>
</protein>
<sequence>MISRKFCNAKGYKSKHNNYIGLGCDARTYDHLFAILEVLADAMSVLKDFVSRSLNFAANTSKIIKETATSEFCCSTTKSERARDLHYMDGPGLVA</sequence>
<reference evidence="1" key="1">
    <citation type="journal article" date="2019" name="Sci. Rep.">
        <title>Draft genome of Tanacetum cinerariifolium, the natural source of mosquito coil.</title>
        <authorList>
            <person name="Yamashiro T."/>
            <person name="Shiraishi A."/>
            <person name="Satake H."/>
            <person name="Nakayama K."/>
        </authorList>
    </citation>
    <scope>NUCLEOTIDE SEQUENCE</scope>
</reference>
<name>A0A6L2JBN1_TANCI</name>
<proteinExistence type="predicted"/>
<evidence type="ECO:0000313" key="1">
    <source>
        <dbReference type="EMBL" id="GEU34249.1"/>
    </source>
</evidence>
<organism evidence="1">
    <name type="scientific">Tanacetum cinerariifolium</name>
    <name type="common">Dalmatian daisy</name>
    <name type="synonym">Chrysanthemum cinerariifolium</name>
    <dbReference type="NCBI Taxonomy" id="118510"/>
    <lineage>
        <taxon>Eukaryota</taxon>
        <taxon>Viridiplantae</taxon>
        <taxon>Streptophyta</taxon>
        <taxon>Embryophyta</taxon>
        <taxon>Tracheophyta</taxon>
        <taxon>Spermatophyta</taxon>
        <taxon>Magnoliopsida</taxon>
        <taxon>eudicotyledons</taxon>
        <taxon>Gunneridae</taxon>
        <taxon>Pentapetalae</taxon>
        <taxon>asterids</taxon>
        <taxon>campanulids</taxon>
        <taxon>Asterales</taxon>
        <taxon>Asteraceae</taxon>
        <taxon>Asteroideae</taxon>
        <taxon>Anthemideae</taxon>
        <taxon>Anthemidinae</taxon>
        <taxon>Tanacetum</taxon>
    </lineage>
</organism>
<dbReference type="EMBL" id="BKCJ010000556">
    <property type="protein sequence ID" value="GEU34249.1"/>
    <property type="molecule type" value="Genomic_DNA"/>
</dbReference>
<accession>A0A6L2JBN1</accession>
<gene>
    <name evidence="1" type="ORF">Tci_006227</name>
</gene>
<dbReference type="AlphaFoldDB" id="A0A6L2JBN1"/>